<comment type="similarity">
    <text evidence="2">Belongs to the ABC transporter superfamily. ABCB family. Multidrug resistance exporter (TC 3.A.1.201) subfamily.</text>
</comment>
<dbReference type="GO" id="GO:0005524">
    <property type="term" value="F:ATP binding"/>
    <property type="evidence" value="ECO:0007669"/>
    <property type="project" value="UniProtKB-KW"/>
</dbReference>
<evidence type="ECO:0000313" key="11">
    <source>
        <dbReference type="Proteomes" id="UP001459277"/>
    </source>
</evidence>
<evidence type="ECO:0000256" key="3">
    <source>
        <dbReference type="ARBA" id="ARBA00022448"/>
    </source>
</evidence>
<keyword evidence="5" id="KW-0547">Nucleotide-binding</keyword>
<evidence type="ECO:0000256" key="5">
    <source>
        <dbReference type="ARBA" id="ARBA00022741"/>
    </source>
</evidence>
<evidence type="ECO:0000256" key="1">
    <source>
        <dbReference type="ARBA" id="ARBA00004141"/>
    </source>
</evidence>
<dbReference type="AlphaFoldDB" id="A0AAW2D270"/>
<evidence type="ECO:0000259" key="9">
    <source>
        <dbReference type="PROSITE" id="PS50893"/>
    </source>
</evidence>
<name>A0AAW2D270_9ROSI</name>
<reference evidence="10 11" key="1">
    <citation type="submission" date="2024-01" db="EMBL/GenBank/DDBJ databases">
        <title>A telomere-to-telomere, gap-free genome of sweet tea (Lithocarpus litseifolius).</title>
        <authorList>
            <person name="Zhou J."/>
        </authorList>
    </citation>
    <scope>NUCLEOTIDE SEQUENCE [LARGE SCALE GENOMIC DNA]</scope>
    <source>
        <strain evidence="10">Zhou-2022a</strain>
        <tissue evidence="10">Leaf</tissue>
    </source>
</reference>
<dbReference type="PROSITE" id="PS50893">
    <property type="entry name" value="ABC_TRANSPORTER_2"/>
    <property type="match status" value="1"/>
</dbReference>
<dbReference type="GO" id="GO:0016887">
    <property type="term" value="F:ATP hydrolysis activity"/>
    <property type="evidence" value="ECO:0007669"/>
    <property type="project" value="InterPro"/>
</dbReference>
<dbReference type="InterPro" id="IPR036640">
    <property type="entry name" value="ABC1_TM_sf"/>
</dbReference>
<accession>A0AAW2D270</accession>
<comment type="subcellular location">
    <subcellularLocation>
        <location evidence="1">Membrane</location>
        <topology evidence="1">Multi-pass membrane protein</topology>
    </subcellularLocation>
</comment>
<dbReference type="Gene3D" id="3.40.50.300">
    <property type="entry name" value="P-loop containing nucleotide triphosphate hydrolases"/>
    <property type="match status" value="1"/>
</dbReference>
<dbReference type="CDD" id="cd03249">
    <property type="entry name" value="ABC_MTABC3_MDL1_MDL2"/>
    <property type="match status" value="1"/>
</dbReference>
<comment type="caution">
    <text evidence="10">The sequence shown here is derived from an EMBL/GenBank/DDBJ whole genome shotgun (WGS) entry which is preliminary data.</text>
</comment>
<keyword evidence="7" id="KW-1133">Transmembrane helix</keyword>
<dbReference type="SMART" id="SM00382">
    <property type="entry name" value="AAA"/>
    <property type="match status" value="1"/>
</dbReference>
<dbReference type="EMBL" id="JAZDWU010000004">
    <property type="protein sequence ID" value="KAL0004394.1"/>
    <property type="molecule type" value="Genomic_DNA"/>
</dbReference>
<dbReference type="InterPro" id="IPR003439">
    <property type="entry name" value="ABC_transporter-like_ATP-bd"/>
</dbReference>
<feature type="domain" description="ABC transporter" evidence="9">
    <location>
        <begin position="187"/>
        <end position="423"/>
    </location>
</feature>
<keyword evidence="11" id="KW-1185">Reference proteome</keyword>
<keyword evidence="3" id="KW-0813">Transport</keyword>
<dbReference type="Pfam" id="PF00005">
    <property type="entry name" value="ABC_tran"/>
    <property type="match status" value="1"/>
</dbReference>
<protein>
    <recommendedName>
        <fullName evidence="9">ABC transporter domain-containing protein</fullName>
    </recommendedName>
</protein>
<dbReference type="Gene3D" id="1.20.1560.10">
    <property type="entry name" value="ABC transporter type 1, transmembrane domain"/>
    <property type="match status" value="1"/>
</dbReference>
<dbReference type="PANTHER" id="PTHR24222:SF48">
    <property type="entry name" value="ABC TRANSPORTER B FAMILY MEMBER 15"/>
    <property type="match status" value="1"/>
</dbReference>
<gene>
    <name evidence="10" type="ORF">SO802_011955</name>
</gene>
<keyword evidence="4" id="KW-0812">Transmembrane</keyword>
<dbReference type="InterPro" id="IPR027417">
    <property type="entry name" value="P-loop_NTPase"/>
</dbReference>
<evidence type="ECO:0000256" key="6">
    <source>
        <dbReference type="ARBA" id="ARBA00022840"/>
    </source>
</evidence>
<evidence type="ECO:0000256" key="4">
    <source>
        <dbReference type="ARBA" id="ARBA00022692"/>
    </source>
</evidence>
<keyword evidence="8" id="KW-0472">Membrane</keyword>
<dbReference type="GO" id="GO:0042626">
    <property type="term" value="F:ATPase-coupled transmembrane transporter activity"/>
    <property type="evidence" value="ECO:0007669"/>
    <property type="project" value="TreeGrafter"/>
</dbReference>
<dbReference type="InterPro" id="IPR039421">
    <property type="entry name" value="Type_1_exporter"/>
</dbReference>
<evidence type="ECO:0000256" key="8">
    <source>
        <dbReference type="ARBA" id="ARBA00023136"/>
    </source>
</evidence>
<evidence type="ECO:0000256" key="2">
    <source>
        <dbReference type="ARBA" id="ARBA00007577"/>
    </source>
</evidence>
<dbReference type="GO" id="GO:0005886">
    <property type="term" value="C:plasma membrane"/>
    <property type="evidence" value="ECO:0007669"/>
    <property type="project" value="TreeGrafter"/>
</dbReference>
<dbReference type="Proteomes" id="UP001459277">
    <property type="component" value="Unassembled WGS sequence"/>
</dbReference>
<dbReference type="InterPro" id="IPR003593">
    <property type="entry name" value="AAA+_ATPase"/>
</dbReference>
<organism evidence="10 11">
    <name type="scientific">Lithocarpus litseifolius</name>
    <dbReference type="NCBI Taxonomy" id="425828"/>
    <lineage>
        <taxon>Eukaryota</taxon>
        <taxon>Viridiplantae</taxon>
        <taxon>Streptophyta</taxon>
        <taxon>Embryophyta</taxon>
        <taxon>Tracheophyta</taxon>
        <taxon>Spermatophyta</taxon>
        <taxon>Magnoliopsida</taxon>
        <taxon>eudicotyledons</taxon>
        <taxon>Gunneridae</taxon>
        <taxon>Pentapetalae</taxon>
        <taxon>rosids</taxon>
        <taxon>fabids</taxon>
        <taxon>Fagales</taxon>
        <taxon>Fagaceae</taxon>
        <taxon>Lithocarpus</taxon>
    </lineage>
</organism>
<sequence>MLMGLLAALQNKQSHQSVLPIHVGENQTLHRFSCALKKSMKLGIKQGLTKGLLIGSMGTIYAVWAFQAWVGSVLVIQGSETGGIVFIAEVCIMVEECELLHTANLLSFFLLFDSMICNDKFMLGKRLPVVHASTCIFRSIMNALPNLSFIIEATAAATQIHEMIDRIPVIDSEEEKGKILPSVRGQIEFRDVDFSYPSRPDTPILRGFNLKVQAGKTVGLVGGSGSGKSTIISLLERFYDPEKGDILLDKYKIKRLQLKWLRSHMGLVNQEPVLFATSIKENILIGKEDAPMELIIQAAKAANAHDFIIKLPQGYVTQVGQFGVQLSGGQKQRIAIARALIRDPKILLLDEATSALDAESERLVQEALDQGSQGRTTIIIAHRLSTIRKADLIVVLQSGKVVESGSHNELMDMNNGKGGASSKLVQLQQSSMENEAFSSSYHQTEDTYNRMANFARSPQTPISSMYSTPAHPFSSTFSINLAHSFQATQFSEYLNEKVKKKKKLILQLPNGVY</sequence>
<keyword evidence="6" id="KW-0067">ATP-binding</keyword>
<evidence type="ECO:0000313" key="10">
    <source>
        <dbReference type="EMBL" id="KAL0004394.1"/>
    </source>
</evidence>
<evidence type="ECO:0000256" key="7">
    <source>
        <dbReference type="ARBA" id="ARBA00022989"/>
    </source>
</evidence>
<dbReference type="InterPro" id="IPR017871">
    <property type="entry name" value="ABC_transporter-like_CS"/>
</dbReference>
<proteinExistence type="inferred from homology"/>
<dbReference type="FunFam" id="3.40.50.300:FF:000205">
    <property type="entry name" value="ABC transporter B family member 4"/>
    <property type="match status" value="1"/>
</dbReference>
<dbReference type="PANTHER" id="PTHR24222">
    <property type="entry name" value="ABC TRANSPORTER B FAMILY"/>
    <property type="match status" value="1"/>
</dbReference>
<dbReference type="PROSITE" id="PS00211">
    <property type="entry name" value="ABC_TRANSPORTER_1"/>
    <property type="match status" value="1"/>
</dbReference>
<dbReference type="SUPFAM" id="SSF52540">
    <property type="entry name" value="P-loop containing nucleoside triphosphate hydrolases"/>
    <property type="match status" value="1"/>
</dbReference>